<evidence type="ECO:0000256" key="3">
    <source>
        <dbReference type="ARBA" id="ARBA00022618"/>
    </source>
</evidence>
<keyword evidence="11" id="KW-1185">Reference proteome</keyword>
<dbReference type="STRING" id="573413.Spirs_1550"/>
<feature type="domain" description="POTRA" evidence="9">
    <location>
        <begin position="51"/>
        <end position="121"/>
    </location>
</feature>
<evidence type="ECO:0000256" key="6">
    <source>
        <dbReference type="ARBA" id="ARBA00023136"/>
    </source>
</evidence>
<evidence type="ECO:0000313" key="11">
    <source>
        <dbReference type="Proteomes" id="UP000002318"/>
    </source>
</evidence>
<dbReference type="RefSeq" id="WP_013254141.1">
    <property type="nucleotide sequence ID" value="NC_014364.1"/>
</dbReference>
<evidence type="ECO:0000256" key="2">
    <source>
        <dbReference type="ARBA" id="ARBA00022475"/>
    </source>
</evidence>
<dbReference type="HOGENOM" id="CLU_069614_0_0_12"/>
<dbReference type="eggNOG" id="COG1589">
    <property type="taxonomic scope" value="Bacteria"/>
</dbReference>
<dbReference type="GO" id="GO:0016020">
    <property type="term" value="C:membrane"/>
    <property type="evidence" value="ECO:0007669"/>
    <property type="project" value="UniProtKB-SubCell"/>
</dbReference>
<dbReference type="PANTHER" id="PTHR35851">
    <property type="entry name" value="CELL DIVISION PROTEIN FTSQ"/>
    <property type="match status" value="1"/>
</dbReference>
<evidence type="ECO:0000256" key="8">
    <source>
        <dbReference type="SAM" id="Phobius"/>
    </source>
</evidence>
<evidence type="ECO:0000256" key="7">
    <source>
        <dbReference type="ARBA" id="ARBA00023306"/>
    </source>
</evidence>
<dbReference type="EMBL" id="CP002116">
    <property type="protein sequence ID" value="ADK80677.1"/>
    <property type="molecule type" value="Genomic_DNA"/>
</dbReference>
<proteinExistence type="predicted"/>
<evidence type="ECO:0000256" key="5">
    <source>
        <dbReference type="ARBA" id="ARBA00022989"/>
    </source>
</evidence>
<organism evidence="10 11">
    <name type="scientific">Sediminispirochaeta smaragdinae (strain DSM 11293 / JCM 15392 / SEBR 4228)</name>
    <name type="common">Spirochaeta smaragdinae</name>
    <dbReference type="NCBI Taxonomy" id="573413"/>
    <lineage>
        <taxon>Bacteria</taxon>
        <taxon>Pseudomonadati</taxon>
        <taxon>Spirochaetota</taxon>
        <taxon>Spirochaetia</taxon>
        <taxon>Spirochaetales</taxon>
        <taxon>Spirochaetaceae</taxon>
        <taxon>Sediminispirochaeta</taxon>
    </lineage>
</organism>
<evidence type="ECO:0000259" key="9">
    <source>
        <dbReference type="PROSITE" id="PS51779"/>
    </source>
</evidence>
<dbReference type="InterPro" id="IPR013685">
    <property type="entry name" value="POTRA_FtsQ_type"/>
</dbReference>
<reference evidence="10 11" key="1">
    <citation type="journal article" date="2010" name="Stand. Genomic Sci.">
        <title>Complete genome sequence of Spirochaeta smaragdinae type strain (SEBR 4228).</title>
        <authorList>
            <person name="Mavromatis K."/>
            <person name="Yasawong M."/>
            <person name="Chertkov O."/>
            <person name="Lapidus A."/>
            <person name="Lucas S."/>
            <person name="Nolan M."/>
            <person name="Del Rio T.G."/>
            <person name="Tice H."/>
            <person name="Cheng J.F."/>
            <person name="Pitluck S."/>
            <person name="Liolios K."/>
            <person name="Ivanova N."/>
            <person name="Tapia R."/>
            <person name="Han C."/>
            <person name="Bruce D."/>
            <person name="Goodwin L."/>
            <person name="Pati A."/>
            <person name="Chen A."/>
            <person name="Palaniappan K."/>
            <person name="Land M."/>
            <person name="Hauser L."/>
            <person name="Chang Y.J."/>
            <person name="Jeffries C.D."/>
            <person name="Detter J.C."/>
            <person name="Rohde M."/>
            <person name="Brambilla E."/>
            <person name="Spring S."/>
            <person name="Goker M."/>
            <person name="Sikorski J."/>
            <person name="Woyke T."/>
            <person name="Bristow J."/>
            <person name="Eisen J.A."/>
            <person name="Markowitz V."/>
            <person name="Hugenholtz P."/>
            <person name="Klenk H.P."/>
            <person name="Kyrpides N.C."/>
        </authorList>
    </citation>
    <scope>NUCLEOTIDE SEQUENCE [LARGE SCALE GENOMIC DNA]</scope>
    <source>
        <strain evidence="11">DSM 11293 / JCM 15392 / SEBR 4228</strain>
    </source>
</reference>
<evidence type="ECO:0000256" key="4">
    <source>
        <dbReference type="ARBA" id="ARBA00022692"/>
    </source>
</evidence>
<dbReference type="Pfam" id="PF08478">
    <property type="entry name" value="POTRA_1"/>
    <property type="match status" value="1"/>
</dbReference>
<dbReference type="Proteomes" id="UP000002318">
    <property type="component" value="Chromosome"/>
</dbReference>
<keyword evidence="6 8" id="KW-0472">Membrane</keyword>
<keyword evidence="4 8" id="KW-0812">Transmembrane</keyword>
<dbReference type="Gene3D" id="3.10.20.310">
    <property type="entry name" value="membrane protein fhac"/>
    <property type="match status" value="1"/>
</dbReference>
<dbReference type="PROSITE" id="PS51779">
    <property type="entry name" value="POTRA"/>
    <property type="match status" value="1"/>
</dbReference>
<protein>
    <submittedName>
        <fullName evidence="10">Polypeptide-transport-associated domain protein FtsQ-type</fullName>
    </submittedName>
</protein>
<keyword evidence="3" id="KW-0132">Cell division</keyword>
<dbReference type="KEGG" id="ssm:Spirs_1550"/>
<dbReference type="AlphaFoldDB" id="E1R5R2"/>
<dbReference type="OrthoDB" id="370362at2"/>
<evidence type="ECO:0000256" key="1">
    <source>
        <dbReference type="ARBA" id="ARBA00004370"/>
    </source>
</evidence>
<dbReference type="GO" id="GO:0090529">
    <property type="term" value="P:cell septum assembly"/>
    <property type="evidence" value="ECO:0007669"/>
    <property type="project" value="InterPro"/>
</dbReference>
<name>E1R5R2_SEDSS</name>
<evidence type="ECO:0000313" key="10">
    <source>
        <dbReference type="EMBL" id="ADK80677.1"/>
    </source>
</evidence>
<feature type="transmembrane region" description="Helical" evidence="8">
    <location>
        <begin position="25"/>
        <end position="47"/>
    </location>
</feature>
<keyword evidence="7" id="KW-0131">Cell cycle</keyword>
<dbReference type="InterPro" id="IPR026579">
    <property type="entry name" value="FtsQ"/>
</dbReference>
<dbReference type="InterPro" id="IPR034746">
    <property type="entry name" value="POTRA"/>
</dbReference>
<comment type="subcellular location">
    <subcellularLocation>
        <location evidence="1">Membrane</location>
    </subcellularLocation>
</comment>
<gene>
    <name evidence="10" type="ordered locus">Spirs_1550</name>
</gene>
<accession>E1R5R2</accession>
<keyword evidence="5 8" id="KW-1133">Transmembrane helix</keyword>
<sequence>MSSIAYWQDSVRRKNSESANGLEKIFFVVILFLFLVLFGELCFHFVISPRLVVNDITIHVGRSFPLSNSEILSIAGIDSGGSYLAIDPQIVARKLESVPFIAKAAVEKRFPGSLSVSITERIPVASTIAELDGRSVPLFVSADGALFPYPGKESSGMPVLSGIEIPKLSGRMFLPSTLVSFLSDLETVRNTSPELYRLISELKFIKKDGDDYEVLLFPAHRKVRVRIGTSIDEQLLTYIMMVLDVVSQQNMVDKLDEIDFRTGEVVYKIREE</sequence>
<keyword evidence="2" id="KW-1003">Cell membrane</keyword>
<dbReference type="PANTHER" id="PTHR35851:SF1">
    <property type="entry name" value="CELL DIVISION PROTEIN FTSQ"/>
    <property type="match status" value="1"/>
</dbReference>